<dbReference type="CDD" id="cd12571">
    <property type="entry name" value="RRM6_RBM19"/>
    <property type="match status" value="1"/>
</dbReference>
<dbReference type="AlphaFoldDB" id="A0AAJ7DY72"/>
<evidence type="ECO:0000256" key="2">
    <source>
        <dbReference type="ARBA" id="ARBA00008033"/>
    </source>
</evidence>
<dbReference type="Gene3D" id="3.30.70.330">
    <property type="match status" value="6"/>
</dbReference>
<dbReference type="InterPro" id="IPR051945">
    <property type="entry name" value="RRM_MRD1_RNA_proc_ribogen"/>
</dbReference>
<dbReference type="GeneID" id="105364522"/>
<dbReference type="PROSITE" id="PS50102">
    <property type="entry name" value="RRM"/>
    <property type="match status" value="6"/>
</dbReference>
<reference evidence="10" key="1">
    <citation type="submission" date="2025-08" db="UniProtKB">
        <authorList>
            <consortium name="RefSeq"/>
        </authorList>
    </citation>
    <scope>IDENTIFICATION</scope>
</reference>
<keyword evidence="9" id="KW-1185">Reference proteome</keyword>
<protein>
    <submittedName>
        <fullName evidence="10">Probable RNA-binding protein 19</fullName>
    </submittedName>
</protein>
<evidence type="ECO:0000256" key="4">
    <source>
        <dbReference type="ARBA" id="ARBA00022884"/>
    </source>
</evidence>
<dbReference type="InterPro" id="IPR034420">
    <property type="entry name" value="RBM19_RRM4"/>
</dbReference>
<accession>A0AAJ7DY72</accession>
<keyword evidence="3" id="KW-0677">Repeat</keyword>
<feature type="domain" description="RRM" evidence="8">
    <location>
        <begin position="555"/>
        <end position="627"/>
    </location>
</feature>
<feature type="domain" description="RRM" evidence="8">
    <location>
        <begin position="2"/>
        <end position="79"/>
    </location>
</feature>
<comment type="similarity">
    <text evidence="2">Belongs to the RRM MRD1 family.</text>
</comment>
<feature type="compositionally biased region" description="Basic and acidic residues" evidence="7">
    <location>
        <begin position="637"/>
        <end position="678"/>
    </location>
</feature>
<dbReference type="InterPro" id="IPR034421">
    <property type="entry name" value="RBM19_RRM6"/>
</dbReference>
<dbReference type="InterPro" id="IPR035979">
    <property type="entry name" value="RBD_domain_sf"/>
</dbReference>
<gene>
    <name evidence="10" type="primary">LOC105364522</name>
</gene>
<dbReference type="Pfam" id="PF00076">
    <property type="entry name" value="RRM_1"/>
    <property type="match status" value="6"/>
</dbReference>
<dbReference type="FunFam" id="3.30.70.330:FF:000738">
    <property type="entry name" value="RNA-binding motif protein 19"/>
    <property type="match status" value="1"/>
</dbReference>
<dbReference type="FunFam" id="3.30.70.330:FF:000277">
    <property type="entry name" value="RNA binding motif protein 19"/>
    <property type="match status" value="1"/>
</dbReference>
<comment type="subcellular location">
    <subcellularLocation>
        <location evidence="1">Nucleus</location>
    </subcellularLocation>
</comment>
<dbReference type="RefSeq" id="XP_011500758.1">
    <property type="nucleotide sequence ID" value="XM_011502456.1"/>
</dbReference>
<feature type="compositionally biased region" description="Basic and acidic residues" evidence="7">
    <location>
        <begin position="892"/>
        <end position="907"/>
    </location>
</feature>
<dbReference type="CDD" id="cd12569">
    <property type="entry name" value="RRM4_RBM19"/>
    <property type="match status" value="1"/>
</dbReference>
<feature type="compositionally biased region" description="Basic and acidic residues" evidence="7">
    <location>
        <begin position="145"/>
        <end position="155"/>
    </location>
</feature>
<evidence type="ECO:0000313" key="10">
    <source>
        <dbReference type="RefSeq" id="XP_011500758.1"/>
    </source>
</evidence>
<feature type="region of interest" description="Disordered" evidence="7">
    <location>
        <begin position="892"/>
        <end position="917"/>
    </location>
</feature>
<evidence type="ECO:0000256" key="5">
    <source>
        <dbReference type="ARBA" id="ARBA00023242"/>
    </source>
</evidence>
<evidence type="ECO:0000259" key="8">
    <source>
        <dbReference type="PROSITE" id="PS50102"/>
    </source>
</evidence>
<dbReference type="SUPFAM" id="SSF54928">
    <property type="entry name" value="RNA-binding domain, RBD"/>
    <property type="match status" value="5"/>
</dbReference>
<evidence type="ECO:0000256" key="6">
    <source>
        <dbReference type="PROSITE-ProRule" id="PRU00176"/>
    </source>
</evidence>
<dbReference type="CDD" id="cd12564">
    <property type="entry name" value="RRM1_RBM19"/>
    <property type="match status" value="1"/>
</dbReference>
<dbReference type="InterPro" id="IPR034418">
    <property type="entry name" value="RMB19_RRM1"/>
</dbReference>
<keyword evidence="4 6" id="KW-0694">RNA-binding</keyword>
<organism evidence="9 10">
    <name type="scientific">Ceratosolen solmsi marchali</name>
    <dbReference type="NCBI Taxonomy" id="326594"/>
    <lineage>
        <taxon>Eukaryota</taxon>
        <taxon>Metazoa</taxon>
        <taxon>Ecdysozoa</taxon>
        <taxon>Arthropoda</taxon>
        <taxon>Hexapoda</taxon>
        <taxon>Insecta</taxon>
        <taxon>Pterygota</taxon>
        <taxon>Neoptera</taxon>
        <taxon>Endopterygota</taxon>
        <taxon>Hymenoptera</taxon>
        <taxon>Apocrita</taxon>
        <taxon>Proctotrupomorpha</taxon>
        <taxon>Chalcidoidea</taxon>
        <taxon>Agaonidae</taxon>
        <taxon>Agaoninae</taxon>
        <taxon>Ceratosolen</taxon>
    </lineage>
</organism>
<feature type="region of interest" description="Disordered" evidence="7">
    <location>
        <begin position="635"/>
        <end position="694"/>
    </location>
</feature>
<dbReference type="SMART" id="SM00360">
    <property type="entry name" value="RRM"/>
    <property type="match status" value="6"/>
</dbReference>
<dbReference type="PANTHER" id="PTHR48039">
    <property type="entry name" value="RNA-BINDING MOTIF PROTEIN 14B"/>
    <property type="match status" value="1"/>
</dbReference>
<dbReference type="KEGG" id="csol:105364522"/>
<dbReference type="GO" id="GO:0005730">
    <property type="term" value="C:nucleolus"/>
    <property type="evidence" value="ECO:0007669"/>
    <property type="project" value="TreeGrafter"/>
</dbReference>
<feature type="domain" description="RRM" evidence="8">
    <location>
        <begin position="370"/>
        <end position="448"/>
    </location>
</feature>
<evidence type="ECO:0000256" key="1">
    <source>
        <dbReference type="ARBA" id="ARBA00004123"/>
    </source>
</evidence>
<feature type="domain" description="RRM" evidence="8">
    <location>
        <begin position="694"/>
        <end position="777"/>
    </location>
</feature>
<evidence type="ECO:0000313" key="9">
    <source>
        <dbReference type="Proteomes" id="UP000695007"/>
    </source>
</evidence>
<dbReference type="CDD" id="cd12318">
    <property type="entry name" value="RRM5_RBM19_like"/>
    <property type="match status" value="1"/>
</dbReference>
<evidence type="ECO:0000256" key="3">
    <source>
        <dbReference type="ARBA" id="ARBA00022737"/>
    </source>
</evidence>
<feature type="compositionally biased region" description="Basic and acidic residues" evidence="7">
    <location>
        <begin position="123"/>
        <end position="138"/>
    </location>
</feature>
<dbReference type="GO" id="GO:0003729">
    <property type="term" value="F:mRNA binding"/>
    <property type="evidence" value="ECO:0007669"/>
    <property type="project" value="TreeGrafter"/>
</dbReference>
<dbReference type="InterPro" id="IPR034423">
    <property type="entry name" value="RBM19_RRM5"/>
</dbReference>
<feature type="domain" description="RRM" evidence="8">
    <location>
        <begin position="266"/>
        <end position="343"/>
    </location>
</feature>
<dbReference type="FunFam" id="3.30.70.330:FF:000240">
    <property type="entry name" value="RNA binding motif protein 19"/>
    <property type="match status" value="1"/>
</dbReference>
<dbReference type="InterPro" id="IPR000504">
    <property type="entry name" value="RRM_dom"/>
</dbReference>
<feature type="region of interest" description="Disordered" evidence="7">
    <location>
        <begin position="107"/>
        <end position="155"/>
    </location>
</feature>
<evidence type="ECO:0000256" key="7">
    <source>
        <dbReference type="SAM" id="MobiDB-lite"/>
    </source>
</evidence>
<sequence>MSRLIVKNLPKNVTEKRLKQLFSEKGLVTDLQLKYTEDGKFRRFAFVGFKSKDQADEALRFFNNSCIDTSRITLEYCSGLGDASKPKSWSKYAQDSNAHMKNNQVAENLAEDEKAKKKSKNVKTRDDEKKIDGTKKSSMDGFVTNEKKNKSKNKDVKDNEIKEIFKKHTDDPMFREFMECRMKGDSNVWQNDVLLPLCENEVTSNVADSDANESELTDNENSNTMPIANKDITDKEYMEALKKKSNVEKSVNIEKTKRNYGPHKFFTVKIQGLAYNHKKKDIKQFFKGFKAKSIRVPSKIKGIAYVGFETEKQMKMALNKNKSFLDGKRLCVSKYERIEDVKKDVTKSSNLRWKQQEETLKSEESVAESGRIFLRNLTYTMNETDIKNLFEKYGPLTEVNLPIDKITRKPKGFGTVTFMMPEHAVKAYTELDGTVQDGRMLHLLPAKSKTTPQDLLLQDGLSYKQRKQLQDKVNAGSSHNWNTLFLGHNAVADAIATTYNTTKENVLQDSSNGTSMAVRLALGETQLVLETQKFLEDNGVYLNAFNQPPNKRSKTVILVKNLPVGTHIKEIRELFSVYGELGRLVLPPTGVTALVEFVEPSEARKAFTKLAYSKFKHLPLYLEWAPDDSFTSAQAKRSIDEASKENKETNNTEDDKSKEELIADDSKESEKDNNKDDDKNEEEDEDEDEPEPDTTLFIKNLNFTTTDEQLQKYFSKCGPLHYANISMKKDPNNPGKKLSMGYGFVRYKLKVDAERALKELQMRSLDGKSLELKRSERTLQTDVKTTRKSTKITEQTGTKILIRNIPFQANADEVKDLFKAFGELKAMRLPKKMVGDEKHRGFGFAEFYTKKDAKRAFKALCQSTHLYGRRLVLEWAQKHEDIEELRKRTAKHFHEEQTSERSKKATLDPESVGLEVV</sequence>
<name>A0AAJ7DY72_9HYME</name>
<proteinExistence type="inferred from homology"/>
<dbReference type="PANTHER" id="PTHR48039:SF5">
    <property type="entry name" value="RNA-BINDING PROTEIN 28"/>
    <property type="match status" value="1"/>
</dbReference>
<feature type="domain" description="RRM" evidence="8">
    <location>
        <begin position="798"/>
        <end position="878"/>
    </location>
</feature>
<keyword evidence="5" id="KW-0539">Nucleus</keyword>
<feature type="compositionally biased region" description="Acidic residues" evidence="7">
    <location>
        <begin position="679"/>
        <end position="692"/>
    </location>
</feature>
<feature type="region of interest" description="Disordered" evidence="7">
    <location>
        <begin position="205"/>
        <end position="227"/>
    </location>
</feature>
<dbReference type="Proteomes" id="UP000695007">
    <property type="component" value="Unplaced"/>
</dbReference>
<dbReference type="InterPro" id="IPR012677">
    <property type="entry name" value="Nucleotide-bd_a/b_plait_sf"/>
</dbReference>